<feature type="transmembrane region" description="Helical" evidence="9">
    <location>
        <begin position="153"/>
        <end position="175"/>
    </location>
</feature>
<name>A0A1M7ZCW6_9HYPH</name>
<dbReference type="Pfam" id="PF00528">
    <property type="entry name" value="BPD_transp_1"/>
    <property type="match status" value="1"/>
</dbReference>
<organism evidence="11 12">
    <name type="scientific">Pseudoxanthobacter soli DSM 19599</name>
    <dbReference type="NCBI Taxonomy" id="1123029"/>
    <lineage>
        <taxon>Bacteria</taxon>
        <taxon>Pseudomonadati</taxon>
        <taxon>Pseudomonadota</taxon>
        <taxon>Alphaproteobacteria</taxon>
        <taxon>Hyphomicrobiales</taxon>
        <taxon>Segnochrobactraceae</taxon>
        <taxon>Pseudoxanthobacter</taxon>
    </lineage>
</organism>
<dbReference type="InterPro" id="IPR010065">
    <property type="entry name" value="AA_ABC_transptr_permease_3TM"/>
</dbReference>
<comment type="subcellular location">
    <subcellularLocation>
        <location evidence="1">Cell inner membrane</location>
        <topology evidence="1">Multi-pass membrane protein</topology>
    </subcellularLocation>
    <subcellularLocation>
        <location evidence="9">Cell membrane</location>
        <topology evidence="9">Multi-pass membrane protein</topology>
    </subcellularLocation>
</comment>
<evidence type="ECO:0000256" key="5">
    <source>
        <dbReference type="ARBA" id="ARBA00022519"/>
    </source>
</evidence>
<keyword evidence="7 9" id="KW-1133">Transmembrane helix</keyword>
<evidence type="ECO:0000256" key="6">
    <source>
        <dbReference type="ARBA" id="ARBA00022692"/>
    </source>
</evidence>
<evidence type="ECO:0000256" key="3">
    <source>
        <dbReference type="ARBA" id="ARBA00022448"/>
    </source>
</evidence>
<dbReference type="OrthoDB" id="4404959at2"/>
<dbReference type="NCBIfam" id="TIGR01726">
    <property type="entry name" value="HEQRo_perm_3TM"/>
    <property type="match status" value="1"/>
</dbReference>
<sequence>MDTYLPLIGLYGPRYLYGTWLTIQLVTISALLGLVLAIPVALCRISDNPFIKGPATAYSLFFRGTPLLVQIFLIYFGLGQFPFIRHSFLWPFLREAYVCALLTFVLNTAAYSGEIVRGGILAVPRGEVEAARACGMSLFTTYRKVILPRAWSIILPAYSNEVIILLKGTSLASTITLMDLMGAAQYAASQTYMPIQMFAAAGVIYYLLTLVITNVFKLLERRYNRYIRLAR</sequence>
<evidence type="ECO:0000259" key="10">
    <source>
        <dbReference type="PROSITE" id="PS50928"/>
    </source>
</evidence>
<keyword evidence="3 9" id="KW-0813">Transport</keyword>
<feature type="domain" description="ABC transmembrane type-1" evidence="10">
    <location>
        <begin position="19"/>
        <end position="216"/>
    </location>
</feature>
<dbReference type="PROSITE" id="PS50928">
    <property type="entry name" value="ABC_TM1"/>
    <property type="match status" value="1"/>
</dbReference>
<dbReference type="PANTHER" id="PTHR30614">
    <property type="entry name" value="MEMBRANE COMPONENT OF AMINO ACID ABC TRANSPORTER"/>
    <property type="match status" value="1"/>
</dbReference>
<keyword evidence="4" id="KW-1003">Cell membrane</keyword>
<keyword evidence="5" id="KW-0997">Cell inner membrane</keyword>
<dbReference type="GO" id="GO:0022857">
    <property type="term" value="F:transmembrane transporter activity"/>
    <property type="evidence" value="ECO:0007669"/>
    <property type="project" value="InterPro"/>
</dbReference>
<dbReference type="STRING" id="1123029.SAMN02745172_01155"/>
<feature type="transmembrane region" description="Helical" evidence="9">
    <location>
        <begin position="88"/>
        <end position="111"/>
    </location>
</feature>
<feature type="transmembrane region" description="Helical" evidence="9">
    <location>
        <begin position="20"/>
        <end position="43"/>
    </location>
</feature>
<dbReference type="RefSeq" id="WP_073626495.1">
    <property type="nucleotide sequence ID" value="NZ_FRXO01000002.1"/>
</dbReference>
<dbReference type="Proteomes" id="UP000186406">
    <property type="component" value="Unassembled WGS sequence"/>
</dbReference>
<dbReference type="InterPro" id="IPR000515">
    <property type="entry name" value="MetI-like"/>
</dbReference>
<evidence type="ECO:0000256" key="8">
    <source>
        <dbReference type="ARBA" id="ARBA00023136"/>
    </source>
</evidence>
<comment type="similarity">
    <text evidence="2">Belongs to the binding-protein-dependent transport system permease family. HisMQ subfamily.</text>
</comment>
<dbReference type="InterPro" id="IPR035906">
    <property type="entry name" value="MetI-like_sf"/>
</dbReference>
<dbReference type="CDD" id="cd06261">
    <property type="entry name" value="TM_PBP2"/>
    <property type="match status" value="1"/>
</dbReference>
<dbReference type="PANTHER" id="PTHR30614:SF10">
    <property type="entry name" value="ARGININE ABC TRANSPORTER PERMEASE PROTEIN ARTM"/>
    <property type="match status" value="1"/>
</dbReference>
<keyword evidence="6 9" id="KW-0812">Transmembrane</keyword>
<evidence type="ECO:0000256" key="4">
    <source>
        <dbReference type="ARBA" id="ARBA00022475"/>
    </source>
</evidence>
<evidence type="ECO:0000313" key="11">
    <source>
        <dbReference type="EMBL" id="SHO62761.1"/>
    </source>
</evidence>
<evidence type="ECO:0000256" key="9">
    <source>
        <dbReference type="RuleBase" id="RU363032"/>
    </source>
</evidence>
<evidence type="ECO:0000256" key="7">
    <source>
        <dbReference type="ARBA" id="ARBA00022989"/>
    </source>
</evidence>
<keyword evidence="12" id="KW-1185">Reference proteome</keyword>
<proteinExistence type="inferred from homology"/>
<accession>A0A1M7ZCW6</accession>
<evidence type="ECO:0000256" key="2">
    <source>
        <dbReference type="ARBA" id="ARBA00010072"/>
    </source>
</evidence>
<dbReference type="GO" id="GO:0043190">
    <property type="term" value="C:ATP-binding cassette (ABC) transporter complex"/>
    <property type="evidence" value="ECO:0007669"/>
    <property type="project" value="InterPro"/>
</dbReference>
<dbReference type="Gene3D" id="1.10.3720.10">
    <property type="entry name" value="MetI-like"/>
    <property type="match status" value="1"/>
</dbReference>
<dbReference type="EMBL" id="FRXO01000002">
    <property type="protein sequence ID" value="SHO62761.1"/>
    <property type="molecule type" value="Genomic_DNA"/>
</dbReference>
<reference evidence="11 12" key="1">
    <citation type="submission" date="2016-12" db="EMBL/GenBank/DDBJ databases">
        <authorList>
            <person name="Song W.-J."/>
            <person name="Kurnit D.M."/>
        </authorList>
    </citation>
    <scope>NUCLEOTIDE SEQUENCE [LARGE SCALE GENOMIC DNA]</scope>
    <source>
        <strain evidence="11 12">DSM 19599</strain>
    </source>
</reference>
<keyword evidence="8 9" id="KW-0472">Membrane</keyword>
<dbReference type="GO" id="GO:0006865">
    <property type="term" value="P:amino acid transport"/>
    <property type="evidence" value="ECO:0007669"/>
    <property type="project" value="TreeGrafter"/>
</dbReference>
<dbReference type="SUPFAM" id="SSF161098">
    <property type="entry name" value="MetI-like"/>
    <property type="match status" value="1"/>
</dbReference>
<dbReference type="AlphaFoldDB" id="A0A1M7ZCW6"/>
<dbReference type="InterPro" id="IPR043429">
    <property type="entry name" value="ArtM/GltK/GlnP/TcyL/YhdX-like"/>
</dbReference>
<gene>
    <name evidence="11" type="ORF">SAMN02745172_01155</name>
</gene>
<evidence type="ECO:0000256" key="1">
    <source>
        <dbReference type="ARBA" id="ARBA00004429"/>
    </source>
</evidence>
<evidence type="ECO:0000313" key="12">
    <source>
        <dbReference type="Proteomes" id="UP000186406"/>
    </source>
</evidence>
<feature type="transmembrane region" description="Helical" evidence="9">
    <location>
        <begin position="55"/>
        <end position="76"/>
    </location>
</feature>
<protein>
    <submittedName>
        <fullName evidence="11">Amino acid ABC transporter membrane protein 2, PAAT family</fullName>
    </submittedName>
</protein>
<feature type="transmembrane region" description="Helical" evidence="9">
    <location>
        <begin position="195"/>
        <end position="219"/>
    </location>
</feature>